<dbReference type="Proteomes" id="UP000757103">
    <property type="component" value="Unassembled WGS sequence"/>
</dbReference>
<dbReference type="SUPFAM" id="SSF46785">
    <property type="entry name" value="Winged helix' DNA-binding domain"/>
    <property type="match status" value="1"/>
</dbReference>
<dbReference type="RefSeq" id="WP_025278929.1">
    <property type="nucleotide sequence ID" value="NZ_CAMLUE010000022.1"/>
</dbReference>
<dbReference type="SMART" id="SM01134">
    <property type="entry name" value="DeoRC"/>
    <property type="match status" value="1"/>
</dbReference>
<dbReference type="Pfam" id="PF08220">
    <property type="entry name" value="HTH_DeoR"/>
    <property type="match status" value="1"/>
</dbReference>
<dbReference type="SUPFAM" id="SSF100950">
    <property type="entry name" value="NagB/RpiA/CoA transferase-like"/>
    <property type="match status" value="1"/>
</dbReference>
<keyword evidence="2 5" id="KW-0238">DNA-binding</keyword>
<sequence>MTKEERHSIILELLMQHNSILVTDLAEHLNVSSVTIRKDLTDLEKEKKLYRNHGKAILINPYINDRNVNEKEKFYTEEKRLIGMQAASLIAKKDSILIASGTTMHALARCIQTTDKLTVITASLQVAIILSKDRNIDIIELGGILRHSSLSVVGKYAEAALADFSCSKLFLGVDGIDLDFGITTTDMMEASLNRVMMRTAQKTIVLADSSKFGRRGFSKISDMEDVDQIITDSKVSPAIAKRIEEMGIVLTIADDPLPIPSGRS</sequence>
<dbReference type="PANTHER" id="PTHR30363:SF44">
    <property type="entry name" value="AGA OPERON TRANSCRIPTIONAL REPRESSOR-RELATED"/>
    <property type="match status" value="1"/>
</dbReference>
<dbReference type="InterPro" id="IPR036388">
    <property type="entry name" value="WH-like_DNA-bd_sf"/>
</dbReference>
<dbReference type="PANTHER" id="PTHR30363">
    <property type="entry name" value="HTH-TYPE TRANSCRIPTIONAL REGULATOR SRLR-RELATED"/>
    <property type="match status" value="1"/>
</dbReference>
<dbReference type="EMBL" id="DYUD01000006">
    <property type="protein sequence ID" value="HJG88023.1"/>
    <property type="molecule type" value="Genomic_DNA"/>
</dbReference>
<dbReference type="InterPro" id="IPR050313">
    <property type="entry name" value="Carb_Metab_HTH_regulators"/>
</dbReference>
<evidence type="ECO:0000313" key="5">
    <source>
        <dbReference type="EMBL" id="HJG88023.1"/>
    </source>
</evidence>
<dbReference type="Gene3D" id="3.40.50.1360">
    <property type="match status" value="1"/>
</dbReference>
<evidence type="ECO:0000313" key="6">
    <source>
        <dbReference type="Proteomes" id="UP000757103"/>
    </source>
</evidence>
<evidence type="ECO:0000259" key="4">
    <source>
        <dbReference type="PROSITE" id="PS51000"/>
    </source>
</evidence>
<dbReference type="Gene3D" id="1.10.10.10">
    <property type="entry name" value="Winged helix-like DNA-binding domain superfamily/Winged helix DNA-binding domain"/>
    <property type="match status" value="1"/>
</dbReference>
<dbReference type="InterPro" id="IPR037171">
    <property type="entry name" value="NagB/RpiA_transferase-like"/>
</dbReference>
<gene>
    <name evidence="5" type="ORF">K8U91_00910</name>
</gene>
<dbReference type="InterPro" id="IPR018356">
    <property type="entry name" value="Tscrpt_reg_HTH_DeoR_CS"/>
</dbReference>
<dbReference type="InterPro" id="IPR036390">
    <property type="entry name" value="WH_DNA-bd_sf"/>
</dbReference>
<keyword evidence="1" id="KW-0805">Transcription regulation</keyword>
<dbReference type="GO" id="GO:0003677">
    <property type="term" value="F:DNA binding"/>
    <property type="evidence" value="ECO:0007669"/>
    <property type="project" value="UniProtKB-KW"/>
</dbReference>
<evidence type="ECO:0000256" key="3">
    <source>
        <dbReference type="ARBA" id="ARBA00023163"/>
    </source>
</evidence>
<dbReference type="PROSITE" id="PS00894">
    <property type="entry name" value="HTH_DEOR_1"/>
    <property type="match status" value="1"/>
</dbReference>
<dbReference type="PRINTS" id="PR00037">
    <property type="entry name" value="HTHLACR"/>
</dbReference>
<comment type="caution">
    <text evidence="5">The sequence shown here is derived from an EMBL/GenBank/DDBJ whole genome shotgun (WGS) entry which is preliminary data.</text>
</comment>
<accession>A0A921MNV0</accession>
<organism evidence="5 6">
    <name type="scientific">Barnesiella viscericola</name>
    <dbReference type="NCBI Taxonomy" id="397865"/>
    <lineage>
        <taxon>Bacteria</taxon>
        <taxon>Pseudomonadati</taxon>
        <taxon>Bacteroidota</taxon>
        <taxon>Bacteroidia</taxon>
        <taxon>Bacteroidales</taxon>
        <taxon>Barnesiellaceae</taxon>
        <taxon>Barnesiella</taxon>
    </lineage>
</organism>
<dbReference type="GeneID" id="90529592"/>
<reference evidence="5" key="1">
    <citation type="journal article" date="2021" name="PeerJ">
        <title>Extensive microbial diversity within the chicken gut microbiome revealed by metagenomics and culture.</title>
        <authorList>
            <person name="Gilroy R."/>
            <person name="Ravi A."/>
            <person name="Getino M."/>
            <person name="Pursley I."/>
            <person name="Horton D.L."/>
            <person name="Alikhan N.F."/>
            <person name="Baker D."/>
            <person name="Gharbi K."/>
            <person name="Hall N."/>
            <person name="Watson M."/>
            <person name="Adriaenssens E.M."/>
            <person name="Foster-Nyarko E."/>
            <person name="Jarju S."/>
            <person name="Secka A."/>
            <person name="Antonio M."/>
            <person name="Oren A."/>
            <person name="Chaudhuri R.R."/>
            <person name="La Ragione R."/>
            <person name="Hildebrand F."/>
            <person name="Pallen M.J."/>
        </authorList>
    </citation>
    <scope>NUCLEOTIDE SEQUENCE</scope>
    <source>
        <strain evidence="5">CHK121-7720</strain>
    </source>
</reference>
<dbReference type="PROSITE" id="PS51000">
    <property type="entry name" value="HTH_DEOR_2"/>
    <property type="match status" value="1"/>
</dbReference>
<proteinExistence type="predicted"/>
<reference evidence="5" key="2">
    <citation type="submission" date="2021-09" db="EMBL/GenBank/DDBJ databases">
        <authorList>
            <person name="Gilroy R."/>
        </authorList>
    </citation>
    <scope>NUCLEOTIDE SEQUENCE</scope>
    <source>
        <strain evidence="5">CHK121-7720</strain>
    </source>
</reference>
<keyword evidence="3" id="KW-0804">Transcription</keyword>
<dbReference type="GO" id="GO:0003700">
    <property type="term" value="F:DNA-binding transcription factor activity"/>
    <property type="evidence" value="ECO:0007669"/>
    <property type="project" value="InterPro"/>
</dbReference>
<evidence type="ECO:0000256" key="2">
    <source>
        <dbReference type="ARBA" id="ARBA00023125"/>
    </source>
</evidence>
<dbReference type="InterPro" id="IPR014036">
    <property type="entry name" value="DeoR-like_C"/>
</dbReference>
<dbReference type="InterPro" id="IPR001034">
    <property type="entry name" value="DeoR_HTH"/>
</dbReference>
<dbReference type="Pfam" id="PF00455">
    <property type="entry name" value="DeoRC"/>
    <property type="match status" value="1"/>
</dbReference>
<dbReference type="SMART" id="SM00420">
    <property type="entry name" value="HTH_DEOR"/>
    <property type="match status" value="1"/>
</dbReference>
<evidence type="ECO:0000256" key="1">
    <source>
        <dbReference type="ARBA" id="ARBA00023015"/>
    </source>
</evidence>
<dbReference type="AlphaFoldDB" id="A0A921MNV0"/>
<feature type="domain" description="HTH deoR-type" evidence="4">
    <location>
        <begin position="3"/>
        <end position="58"/>
    </location>
</feature>
<name>A0A921MNV0_9BACT</name>
<protein>
    <submittedName>
        <fullName evidence="5">DeoR/GlpR family DNA-binding transcription regulator</fullName>
    </submittedName>
</protein>